<dbReference type="RefSeq" id="WP_272176165.1">
    <property type="nucleotide sequence ID" value="NZ_JAQOSK010000007.1"/>
</dbReference>
<evidence type="ECO:0000313" key="2">
    <source>
        <dbReference type="EMBL" id="MDC2956845.1"/>
    </source>
</evidence>
<proteinExistence type="predicted"/>
<evidence type="ECO:0000256" key="1">
    <source>
        <dbReference type="SAM" id="MobiDB-lite"/>
    </source>
</evidence>
<dbReference type="EMBL" id="JAQOSK010000007">
    <property type="protein sequence ID" value="MDC2956845.1"/>
    <property type="molecule type" value="Genomic_DNA"/>
</dbReference>
<dbReference type="Proteomes" id="UP001221328">
    <property type="component" value="Unassembled WGS sequence"/>
</dbReference>
<name>A0ABT5FWK7_9ACTN</name>
<accession>A0ABT5FWK7</accession>
<feature type="region of interest" description="Disordered" evidence="1">
    <location>
        <begin position="16"/>
        <end position="61"/>
    </location>
</feature>
<evidence type="ECO:0000313" key="3">
    <source>
        <dbReference type="Proteomes" id="UP001221328"/>
    </source>
</evidence>
<evidence type="ECO:0008006" key="4">
    <source>
        <dbReference type="Google" id="ProtNLM"/>
    </source>
</evidence>
<reference evidence="2 3" key="1">
    <citation type="journal article" date="2015" name="Int. J. Syst. Evol. Microbiol.">
        <title>Streptomyces gilvifuscus sp. nov., an actinomycete that produces antibacterial compounds isolated from soil.</title>
        <authorList>
            <person name="Nguyen T.M."/>
            <person name="Kim J."/>
        </authorList>
    </citation>
    <scope>NUCLEOTIDE SEQUENCE [LARGE SCALE GENOMIC DNA]</scope>
    <source>
        <strain evidence="2 3">T113</strain>
    </source>
</reference>
<keyword evidence="3" id="KW-1185">Reference proteome</keyword>
<feature type="region of interest" description="Disordered" evidence="1">
    <location>
        <begin position="150"/>
        <end position="170"/>
    </location>
</feature>
<gene>
    <name evidence="2" type="ORF">PO587_20475</name>
</gene>
<sequence>MAAVATGVLLWNPFDKKATGERSTASPTPSSSAPALSAAWAGVWTGTGPGNPDADGQQHPRTESFTVTLTLHTAEVGELAGKQVSNIKEAGTGREVGCTEALELRSVRGTTATFVAATSHPTNRSDTSLQCESDHLYVVQLTAADTISLGDEGSQSAGAPTALHHSRGTS</sequence>
<protein>
    <recommendedName>
        <fullName evidence="4">Serine/threonine protein kinase</fullName>
    </recommendedName>
</protein>
<feature type="compositionally biased region" description="Low complexity" evidence="1">
    <location>
        <begin position="23"/>
        <end position="41"/>
    </location>
</feature>
<organism evidence="2 3">
    <name type="scientific">Streptomyces gilvifuscus</name>
    <dbReference type="NCBI Taxonomy" id="1550617"/>
    <lineage>
        <taxon>Bacteria</taxon>
        <taxon>Bacillati</taxon>
        <taxon>Actinomycetota</taxon>
        <taxon>Actinomycetes</taxon>
        <taxon>Kitasatosporales</taxon>
        <taxon>Streptomycetaceae</taxon>
        <taxon>Streptomyces</taxon>
    </lineage>
</organism>
<comment type="caution">
    <text evidence="2">The sequence shown here is derived from an EMBL/GenBank/DDBJ whole genome shotgun (WGS) entry which is preliminary data.</text>
</comment>